<dbReference type="Proteomes" id="UP000092950">
    <property type="component" value="Chromosome"/>
</dbReference>
<dbReference type="KEGG" id="bpdz:BBN53_03730"/>
<organism evidence="3 4">
    <name type="scientific">Bordetella pseudohinzii</name>
    <dbReference type="NCBI Taxonomy" id="1331258"/>
    <lineage>
        <taxon>Bacteria</taxon>
        <taxon>Pseudomonadati</taxon>
        <taxon>Pseudomonadota</taxon>
        <taxon>Betaproteobacteria</taxon>
        <taxon>Burkholderiales</taxon>
        <taxon>Alcaligenaceae</taxon>
        <taxon>Bordetella</taxon>
    </lineage>
</organism>
<gene>
    <name evidence="2" type="ORF">BBN53_03730</name>
    <name evidence="3" type="ORF">ERS370011_00991</name>
</gene>
<feature type="transmembrane region" description="Helical" evidence="1">
    <location>
        <begin position="20"/>
        <end position="39"/>
    </location>
</feature>
<protein>
    <submittedName>
        <fullName evidence="2">DoxX family protein</fullName>
    </submittedName>
</protein>
<keyword evidence="1" id="KW-1133">Transmembrane helix</keyword>
<evidence type="ECO:0000313" key="5">
    <source>
        <dbReference type="Proteomes" id="UP000092950"/>
    </source>
</evidence>
<reference evidence="3 4" key="1">
    <citation type="submission" date="2015-09" db="EMBL/GenBank/DDBJ databases">
        <authorList>
            <person name="Jackson K.R."/>
            <person name="Lunt B.L."/>
            <person name="Fisher J.N.B."/>
            <person name="Gardner A.V."/>
            <person name="Bailey M.E."/>
            <person name="Deus L.M."/>
            <person name="Earl A.S."/>
            <person name="Gibby P.D."/>
            <person name="Hartmann K.A."/>
            <person name="Liu J.E."/>
            <person name="Manci A.M."/>
            <person name="Nielsen D.A."/>
            <person name="Solomon M.B."/>
            <person name="Breakwell D.P."/>
            <person name="Burnett S.H."/>
            <person name="Grose J.H."/>
        </authorList>
    </citation>
    <scope>NUCLEOTIDE SEQUENCE [LARGE SCALE GENOMIC DNA]</scope>
    <source>
        <strain evidence="3 4">2789STDY5608636</strain>
    </source>
</reference>
<reference evidence="2 5" key="2">
    <citation type="submission" date="2016-07" db="EMBL/GenBank/DDBJ databases">
        <title>Complete genome sequences of Bordetella pseudohinzii.</title>
        <authorList>
            <person name="Spilker T."/>
            <person name="Darrah R."/>
            <person name="LiPuma J.J."/>
        </authorList>
    </citation>
    <scope>NUCLEOTIDE SEQUENCE [LARGE SCALE GENOMIC DNA]</scope>
    <source>
        <strain evidence="2 5">HI4681</strain>
    </source>
</reference>
<dbReference type="Proteomes" id="UP000053096">
    <property type="component" value="Unassembled WGS sequence"/>
</dbReference>
<accession>A0A0M9I2R2</accession>
<feature type="transmembrane region" description="Helical" evidence="1">
    <location>
        <begin position="119"/>
        <end position="141"/>
    </location>
</feature>
<proteinExistence type="predicted"/>
<keyword evidence="1" id="KW-0812">Transmembrane</keyword>
<evidence type="ECO:0000313" key="3">
    <source>
        <dbReference type="EMBL" id="CUI52954.1"/>
    </source>
</evidence>
<dbReference type="AlphaFoldDB" id="A0A0J6C9N9"/>
<dbReference type="EMBL" id="CYTV01000002">
    <property type="protein sequence ID" value="CUI52954.1"/>
    <property type="molecule type" value="Genomic_DNA"/>
</dbReference>
<evidence type="ECO:0000313" key="2">
    <source>
        <dbReference type="EMBL" id="ANY15077.1"/>
    </source>
</evidence>
<dbReference type="RefSeq" id="WP_043215161.1">
    <property type="nucleotide sequence ID" value="NZ_CAJGUP010000083.1"/>
</dbReference>
<keyword evidence="5" id="KW-1185">Reference proteome</keyword>
<sequence>MNRLTQFKLSPQGIGQLVIALLRLYLGAWMVVSGSSYWLHQLGYQPVFPQPFGSLPDSNKLLITFVEVGLFDLVKSFEIIGGLLLIFNIFVPLGLVILFPISGMVFYNAVVLNQRYDGILSLTYMGTACLYMNVVLLLAYIKYYLPMLSFNARSGGLADLKRLPEVLR</sequence>
<dbReference type="OrthoDB" id="9092326at2"/>
<evidence type="ECO:0000313" key="4">
    <source>
        <dbReference type="Proteomes" id="UP000053096"/>
    </source>
</evidence>
<evidence type="ECO:0000256" key="1">
    <source>
        <dbReference type="SAM" id="Phobius"/>
    </source>
</evidence>
<name>A0A0J6C9N9_9BORD</name>
<accession>A0A0J6C9N9</accession>
<dbReference type="EMBL" id="CP016440">
    <property type="protein sequence ID" value="ANY15077.1"/>
    <property type="molecule type" value="Genomic_DNA"/>
</dbReference>
<keyword evidence="1" id="KW-0472">Membrane</keyword>
<feature type="transmembrane region" description="Helical" evidence="1">
    <location>
        <begin position="79"/>
        <end position="107"/>
    </location>
</feature>